<dbReference type="EMBL" id="CP001344">
    <property type="protein sequence ID" value="ACL43199.1"/>
    <property type="molecule type" value="Genomic_DNA"/>
</dbReference>
<dbReference type="eggNOG" id="COG1840">
    <property type="taxonomic scope" value="Bacteria"/>
</dbReference>
<protein>
    <submittedName>
        <fullName evidence="2">Uncharacterized protein</fullName>
    </submittedName>
</protein>
<dbReference type="OrthoDB" id="483551at2"/>
<dbReference type="KEGG" id="cyn:Cyan7425_0813"/>
<evidence type="ECO:0000256" key="1">
    <source>
        <dbReference type="SAM" id="Phobius"/>
    </source>
</evidence>
<accession>B8HW21</accession>
<keyword evidence="1" id="KW-1133">Transmembrane helix</keyword>
<dbReference type="STRING" id="395961.Cyan7425_0813"/>
<name>B8HW21_CYAP4</name>
<sequence>MNRFRLQLANPFYYPLAVLVAAIVLVVGVRVLLWPRPIMLVVAAGIATGSAMLLQARQTQVLNLDNPELTRDLQQVRQRARLVAERAEVLRQEAGQLLTDADQIDLLATVQYACDRAVELPQKLEQLARHLQGSDSLLSPLELQQQLKRVQRKRSSSTGVAREQLAQLEASLQRNLQLARQGEDARQAQVVSLSTLILEAAGVLQDLQNKLRTANLGDRETAAELRSLSETLTSTQENLDLLVEQS</sequence>
<organism evidence="2">
    <name type="scientific">Cyanothece sp. (strain PCC 7425 / ATCC 29141)</name>
    <dbReference type="NCBI Taxonomy" id="395961"/>
    <lineage>
        <taxon>Bacteria</taxon>
        <taxon>Bacillati</taxon>
        <taxon>Cyanobacteriota</taxon>
        <taxon>Cyanophyceae</taxon>
        <taxon>Gomontiellales</taxon>
        <taxon>Cyanothecaceae</taxon>
        <taxon>Cyanothece</taxon>
    </lineage>
</organism>
<gene>
    <name evidence="2" type="ordered locus">Cyan7425_0813</name>
</gene>
<reference evidence="2" key="1">
    <citation type="submission" date="2009-01" db="EMBL/GenBank/DDBJ databases">
        <title>Complete sequence of chromosome Cyanothece sp. PCC 7425.</title>
        <authorList>
            <consortium name="US DOE Joint Genome Institute"/>
            <person name="Lucas S."/>
            <person name="Copeland A."/>
            <person name="Lapidus A."/>
            <person name="Glavina del Rio T."/>
            <person name="Dalin E."/>
            <person name="Tice H."/>
            <person name="Bruce D."/>
            <person name="Goodwin L."/>
            <person name="Pitluck S."/>
            <person name="Sims D."/>
            <person name="Meineke L."/>
            <person name="Brettin T."/>
            <person name="Detter J.C."/>
            <person name="Han C."/>
            <person name="Larimer F."/>
            <person name="Land M."/>
            <person name="Hauser L."/>
            <person name="Kyrpides N."/>
            <person name="Ovchinnikova G."/>
            <person name="Liberton M."/>
            <person name="Stoeckel J."/>
            <person name="Banerjee A."/>
            <person name="Singh A."/>
            <person name="Page L."/>
            <person name="Sato H."/>
            <person name="Zhao L."/>
            <person name="Sherman L."/>
            <person name="Pakrasi H."/>
            <person name="Richardson P."/>
        </authorList>
    </citation>
    <scope>NUCLEOTIDE SEQUENCE</scope>
    <source>
        <strain evidence="2">PCC 7425</strain>
    </source>
</reference>
<evidence type="ECO:0000313" key="2">
    <source>
        <dbReference type="EMBL" id="ACL43199.1"/>
    </source>
</evidence>
<keyword evidence="1" id="KW-0812">Transmembrane</keyword>
<proteinExistence type="predicted"/>
<keyword evidence="1" id="KW-0472">Membrane</keyword>
<dbReference type="AlphaFoldDB" id="B8HW21"/>
<dbReference type="HOGENOM" id="CLU_1154867_0_0_3"/>
<feature type="transmembrane region" description="Helical" evidence="1">
    <location>
        <begin position="12"/>
        <end position="32"/>
    </location>
</feature>